<dbReference type="EMBL" id="JAAGWK010000008">
    <property type="protein sequence ID" value="NEL53188.1"/>
    <property type="molecule type" value="Genomic_DNA"/>
</dbReference>
<evidence type="ECO:0008006" key="4">
    <source>
        <dbReference type="Google" id="ProtNLM"/>
    </source>
</evidence>
<name>A0A7K3W9Q8_9ACTN</name>
<keyword evidence="3" id="KW-1185">Reference proteome</keyword>
<evidence type="ECO:0000256" key="1">
    <source>
        <dbReference type="SAM" id="MobiDB-lite"/>
    </source>
</evidence>
<gene>
    <name evidence="2" type="ORF">G1H19_04060</name>
</gene>
<evidence type="ECO:0000313" key="2">
    <source>
        <dbReference type="EMBL" id="NEL53188.1"/>
    </source>
</evidence>
<organism evidence="2 3">
    <name type="scientific">Goekera deserti</name>
    <dbReference type="NCBI Taxonomy" id="2497753"/>
    <lineage>
        <taxon>Bacteria</taxon>
        <taxon>Bacillati</taxon>
        <taxon>Actinomycetota</taxon>
        <taxon>Actinomycetes</taxon>
        <taxon>Geodermatophilales</taxon>
        <taxon>Geodermatophilaceae</taxon>
        <taxon>Goekera</taxon>
    </lineage>
</organism>
<reference evidence="2 3" key="1">
    <citation type="submission" date="2020-02" db="EMBL/GenBank/DDBJ databases">
        <title>The whole genome sequence of CPCC 205119.</title>
        <authorList>
            <person name="Jiang Z."/>
        </authorList>
    </citation>
    <scope>NUCLEOTIDE SEQUENCE [LARGE SCALE GENOMIC DNA]</scope>
    <source>
        <strain evidence="2 3">CPCC 205119</strain>
    </source>
</reference>
<comment type="caution">
    <text evidence="2">The sequence shown here is derived from an EMBL/GenBank/DDBJ whole genome shotgun (WGS) entry which is preliminary data.</text>
</comment>
<accession>A0A7K3W9Q8</accession>
<sequence>MDPAPSLDRFVAEQRRPLLATAYLLTGADAPAADLVTRALVSARPVWRRLPHDADAGARRDAALTGLVRAHLGRWGRWSRGGGTVTGASAAPWWVAEADAEAAHRLLAALDRLEDRARTAVVLRHHEGLAAADVGRLLGEPDPAGLLAAAERELAAEVPDPSALGARLDGLAALGDHSTLDDEAAVSGVRDRVAGRRRRAVGVAAVAVALVAGAVLAPDRPATPQGSSVASAPPAGPRLPDFGDLYGAPTRGSLADDRAFLDAVLAREPGSPEESSDRRVVFAGDAAGLRWVLVAARSPGSVESRLFTGPAGTPAADLEVASMSSSATADGALGLTAEADGALAVLVLAGRDDEIAISPGVDVAPDGTASRSYRPVETSRGVAATPIVRTTAAGVRFTVTRDGVTSEPRFASFGSWSTPAPAPPPPPPPRSGTVVSADAVHHVADSATSATGWSGDDVTVTVLGSGTFAAEGAMSAEGVVVAVTLPNGAVVTAAGWVRVEANGSSLASCGSALHPAGTDLDTLVVAAGCSLYDTQSTADPTLVVVAAPAGTPDATLSASTGTVPPAVLPLPGGWGAVVDDTRSVDRVDVGGQVITLDPGADPLQI</sequence>
<feature type="region of interest" description="Disordered" evidence="1">
    <location>
        <begin position="410"/>
        <end position="434"/>
    </location>
</feature>
<dbReference type="Gene3D" id="1.10.10.10">
    <property type="entry name" value="Winged helix-like DNA-binding domain superfamily/Winged helix DNA-binding domain"/>
    <property type="match status" value="1"/>
</dbReference>
<dbReference type="InterPro" id="IPR036388">
    <property type="entry name" value="WH-like_DNA-bd_sf"/>
</dbReference>
<dbReference type="AlphaFoldDB" id="A0A7K3W9Q8"/>
<proteinExistence type="predicted"/>
<feature type="region of interest" description="Disordered" evidence="1">
    <location>
        <begin position="220"/>
        <end position="247"/>
    </location>
</feature>
<dbReference type="RefSeq" id="WP_152730323.1">
    <property type="nucleotide sequence ID" value="NZ_JAABOZ010000007.1"/>
</dbReference>
<evidence type="ECO:0000313" key="3">
    <source>
        <dbReference type="Proteomes" id="UP000470470"/>
    </source>
</evidence>
<feature type="compositionally biased region" description="Pro residues" evidence="1">
    <location>
        <begin position="420"/>
        <end position="430"/>
    </location>
</feature>
<protein>
    <recommendedName>
        <fullName evidence="4">DNA-directed RNA polymerase specialized sigma24 family protein</fullName>
    </recommendedName>
</protein>
<dbReference type="Proteomes" id="UP000470470">
    <property type="component" value="Unassembled WGS sequence"/>
</dbReference>